<keyword evidence="3" id="KW-1185">Reference proteome</keyword>
<gene>
    <name evidence="2" type="ORF">SAY87_024972</name>
</gene>
<evidence type="ECO:0000313" key="3">
    <source>
        <dbReference type="Proteomes" id="UP001345219"/>
    </source>
</evidence>
<protein>
    <recommendedName>
        <fullName evidence="4">Large ribosomal RNA subunit accumulation protein YCED homolog 2, chloroplastic</fullName>
    </recommendedName>
</protein>
<comment type="caution">
    <text evidence="2">The sequence shown here is derived from an EMBL/GenBank/DDBJ whole genome shotgun (WGS) entry which is preliminary data.</text>
</comment>
<sequence>MNINYSCINSSTSSSLLAARGRGPLLGRRASTGAGPSSKVTRVTTSISPGERSHNKKTSRNLITIGTSHGRGQSNWSCDYLVSLEDLRLGDLVEEEDDGGTEDGRRKKRVNGGPDVHVNLSIEKHASFGLSIDGRITTSFSRKCSHCSSPYRRQVDASFKVWVLPSVKSSNPDVELPDIGGDDPSVIYVKPGSEAHLDSLVQDTLRLTVSVNDTCSETCVRSEPVHYIGRERTASIDQRWSRLLELRNGKGG</sequence>
<proteinExistence type="predicted"/>
<feature type="region of interest" description="Disordered" evidence="1">
    <location>
        <begin position="94"/>
        <end position="113"/>
    </location>
</feature>
<name>A0AAN7JFF7_9MYRT</name>
<feature type="compositionally biased region" description="Polar residues" evidence="1">
    <location>
        <begin position="34"/>
        <end position="48"/>
    </location>
</feature>
<dbReference type="Proteomes" id="UP001345219">
    <property type="component" value="Chromosome 19"/>
</dbReference>
<reference evidence="2 3" key="1">
    <citation type="journal article" date="2023" name="Hortic Res">
        <title>Pangenome of water caltrop reveals structural variations and asymmetric subgenome divergence after allopolyploidization.</title>
        <authorList>
            <person name="Zhang X."/>
            <person name="Chen Y."/>
            <person name="Wang L."/>
            <person name="Yuan Y."/>
            <person name="Fang M."/>
            <person name="Shi L."/>
            <person name="Lu R."/>
            <person name="Comes H.P."/>
            <person name="Ma Y."/>
            <person name="Chen Y."/>
            <person name="Huang G."/>
            <person name="Zhou Y."/>
            <person name="Zheng Z."/>
            <person name="Qiu Y."/>
        </authorList>
    </citation>
    <scope>NUCLEOTIDE SEQUENCE [LARGE SCALE GENOMIC DNA]</scope>
    <source>
        <tissue evidence="2">Roots</tissue>
    </source>
</reference>
<dbReference type="AlphaFoldDB" id="A0AAN7JFF7"/>
<dbReference type="InterPro" id="IPR044985">
    <property type="entry name" value="YceD_plant"/>
</dbReference>
<evidence type="ECO:0000256" key="1">
    <source>
        <dbReference type="SAM" id="MobiDB-lite"/>
    </source>
</evidence>
<evidence type="ECO:0008006" key="4">
    <source>
        <dbReference type="Google" id="ProtNLM"/>
    </source>
</evidence>
<dbReference type="InterPro" id="IPR003772">
    <property type="entry name" value="YceD"/>
</dbReference>
<evidence type="ECO:0000313" key="2">
    <source>
        <dbReference type="EMBL" id="KAK4741384.1"/>
    </source>
</evidence>
<feature type="region of interest" description="Disordered" evidence="1">
    <location>
        <begin position="27"/>
        <end position="57"/>
    </location>
</feature>
<accession>A0AAN7JFF7</accession>
<dbReference type="PANTHER" id="PTHR37734:SF1">
    <property type="entry name" value="LARGE RIBOSOMAL RNA SUBUNIT ACCUMULATION PROTEIN YCED HOMOLOG 2, CHLOROPLASTIC"/>
    <property type="match status" value="1"/>
</dbReference>
<organism evidence="2 3">
    <name type="scientific">Trapa incisa</name>
    <dbReference type="NCBI Taxonomy" id="236973"/>
    <lineage>
        <taxon>Eukaryota</taxon>
        <taxon>Viridiplantae</taxon>
        <taxon>Streptophyta</taxon>
        <taxon>Embryophyta</taxon>
        <taxon>Tracheophyta</taxon>
        <taxon>Spermatophyta</taxon>
        <taxon>Magnoliopsida</taxon>
        <taxon>eudicotyledons</taxon>
        <taxon>Gunneridae</taxon>
        <taxon>Pentapetalae</taxon>
        <taxon>rosids</taxon>
        <taxon>malvids</taxon>
        <taxon>Myrtales</taxon>
        <taxon>Lythraceae</taxon>
        <taxon>Trapa</taxon>
    </lineage>
</organism>
<dbReference type="EMBL" id="JAXIOK010000024">
    <property type="protein sequence ID" value="KAK4741384.1"/>
    <property type="molecule type" value="Genomic_DNA"/>
</dbReference>
<dbReference type="Pfam" id="PF02620">
    <property type="entry name" value="YceD"/>
    <property type="match status" value="1"/>
</dbReference>
<dbReference type="PANTHER" id="PTHR37734">
    <property type="entry name" value="LARGE RIBOSOMAL RNA SUBUNIT ACCUMULATION PROTEIN YCED HOMOLOG 2, CHLOROPLASTIC"/>
    <property type="match status" value="1"/>
</dbReference>